<reference evidence="1 2" key="1">
    <citation type="journal article" date="2024" name="G3 (Bethesda)">
        <title>Genome assembly of Hibiscus sabdariffa L. provides insights into metabolisms of medicinal natural products.</title>
        <authorList>
            <person name="Kim T."/>
        </authorList>
    </citation>
    <scope>NUCLEOTIDE SEQUENCE [LARGE SCALE GENOMIC DNA]</scope>
    <source>
        <strain evidence="1">TK-2024</strain>
        <tissue evidence="1">Old leaves</tissue>
    </source>
</reference>
<proteinExistence type="predicted"/>
<evidence type="ECO:0000313" key="2">
    <source>
        <dbReference type="Proteomes" id="UP001396334"/>
    </source>
</evidence>
<protein>
    <submittedName>
        <fullName evidence="1">Uncharacterized protein</fullName>
    </submittedName>
</protein>
<dbReference type="EMBL" id="JBBPBN010000774">
    <property type="protein sequence ID" value="KAK8482465.1"/>
    <property type="molecule type" value="Genomic_DNA"/>
</dbReference>
<comment type="caution">
    <text evidence="1">The sequence shown here is derived from an EMBL/GenBank/DDBJ whole genome shotgun (WGS) entry which is preliminary data.</text>
</comment>
<keyword evidence="2" id="KW-1185">Reference proteome</keyword>
<evidence type="ECO:0000313" key="1">
    <source>
        <dbReference type="EMBL" id="KAK8482465.1"/>
    </source>
</evidence>
<accession>A0ABR1ZP54</accession>
<organism evidence="1 2">
    <name type="scientific">Hibiscus sabdariffa</name>
    <name type="common">roselle</name>
    <dbReference type="NCBI Taxonomy" id="183260"/>
    <lineage>
        <taxon>Eukaryota</taxon>
        <taxon>Viridiplantae</taxon>
        <taxon>Streptophyta</taxon>
        <taxon>Embryophyta</taxon>
        <taxon>Tracheophyta</taxon>
        <taxon>Spermatophyta</taxon>
        <taxon>Magnoliopsida</taxon>
        <taxon>eudicotyledons</taxon>
        <taxon>Gunneridae</taxon>
        <taxon>Pentapetalae</taxon>
        <taxon>rosids</taxon>
        <taxon>malvids</taxon>
        <taxon>Malvales</taxon>
        <taxon>Malvaceae</taxon>
        <taxon>Malvoideae</taxon>
        <taxon>Hibiscus</taxon>
    </lineage>
</organism>
<name>A0ABR1ZP54_9ROSI</name>
<gene>
    <name evidence="1" type="ORF">V6N11_069043</name>
</gene>
<dbReference type="Proteomes" id="UP001396334">
    <property type="component" value="Unassembled WGS sequence"/>
</dbReference>
<sequence length="112" mass="13098">MRQIFPLVNMLQLPLWINNCRKVGVRPLRLVVFVVTKGVLESKRRGLQVNHRNESRITTKMLPSELMQHILARMNSEKSHTVGSNRSSPVNHISNGDEDFFNWFRPRYHGCM</sequence>